<reference evidence="10 11" key="1">
    <citation type="submission" date="2020-11" db="EMBL/GenBank/DDBJ databases">
        <title>Corynebacterium sp. ZJ-599.</title>
        <authorList>
            <person name="Zhou J."/>
        </authorList>
    </citation>
    <scope>NUCLEOTIDE SEQUENCE [LARGE SCALE GENOMIC DNA]</scope>
    <source>
        <strain evidence="10 11">ZJ-599</strain>
    </source>
</reference>
<feature type="transmembrane region" description="Helical" evidence="9">
    <location>
        <begin position="222"/>
        <end position="239"/>
    </location>
</feature>
<dbReference type="GO" id="GO:0005886">
    <property type="term" value="C:plasma membrane"/>
    <property type="evidence" value="ECO:0007669"/>
    <property type="project" value="UniProtKB-SubCell"/>
</dbReference>
<protein>
    <submittedName>
        <fullName evidence="10">Iron ABC transporter permease</fullName>
    </submittedName>
</protein>
<feature type="region of interest" description="Disordered" evidence="8">
    <location>
        <begin position="1"/>
        <end position="22"/>
    </location>
</feature>
<feature type="transmembrane region" description="Helical" evidence="9">
    <location>
        <begin position="333"/>
        <end position="352"/>
    </location>
</feature>
<evidence type="ECO:0000256" key="5">
    <source>
        <dbReference type="ARBA" id="ARBA00022692"/>
    </source>
</evidence>
<dbReference type="InterPro" id="IPR037294">
    <property type="entry name" value="ABC_BtuC-like"/>
</dbReference>
<dbReference type="PANTHER" id="PTHR30472:SF24">
    <property type="entry name" value="FERRIC ENTEROBACTIN TRANSPORT SYSTEM PERMEASE PROTEIN FEPG"/>
    <property type="match status" value="1"/>
</dbReference>
<proteinExistence type="inferred from homology"/>
<feature type="transmembrane region" description="Helical" evidence="9">
    <location>
        <begin position="122"/>
        <end position="140"/>
    </location>
</feature>
<evidence type="ECO:0000256" key="4">
    <source>
        <dbReference type="ARBA" id="ARBA00022475"/>
    </source>
</evidence>
<dbReference type="KEGG" id="cliz:G7Y31_09365"/>
<gene>
    <name evidence="10" type="ORF">G7Y31_09365</name>
</gene>
<evidence type="ECO:0000256" key="3">
    <source>
        <dbReference type="ARBA" id="ARBA00022448"/>
    </source>
</evidence>
<evidence type="ECO:0000256" key="1">
    <source>
        <dbReference type="ARBA" id="ARBA00004651"/>
    </source>
</evidence>
<dbReference type="EMBL" id="CP064954">
    <property type="protein sequence ID" value="QPK78742.1"/>
    <property type="molecule type" value="Genomic_DNA"/>
</dbReference>
<dbReference type="Proteomes" id="UP000594681">
    <property type="component" value="Chromosome"/>
</dbReference>
<evidence type="ECO:0000256" key="7">
    <source>
        <dbReference type="ARBA" id="ARBA00023136"/>
    </source>
</evidence>
<dbReference type="GO" id="GO:0033214">
    <property type="term" value="P:siderophore-iron import into cell"/>
    <property type="evidence" value="ECO:0007669"/>
    <property type="project" value="TreeGrafter"/>
</dbReference>
<evidence type="ECO:0000313" key="11">
    <source>
        <dbReference type="Proteomes" id="UP000594681"/>
    </source>
</evidence>
<comment type="subcellular location">
    <subcellularLocation>
        <location evidence="1">Cell membrane</location>
        <topology evidence="1">Multi-pass membrane protein</topology>
    </subcellularLocation>
</comment>
<organism evidence="10 11">
    <name type="scientific">Corynebacterium lizhenjunii</name>
    <dbReference type="NCBI Taxonomy" id="2709394"/>
    <lineage>
        <taxon>Bacteria</taxon>
        <taxon>Bacillati</taxon>
        <taxon>Actinomycetota</taxon>
        <taxon>Actinomycetes</taxon>
        <taxon>Mycobacteriales</taxon>
        <taxon>Corynebacteriaceae</taxon>
        <taxon>Corynebacterium</taxon>
    </lineage>
</organism>
<dbReference type="InterPro" id="IPR000522">
    <property type="entry name" value="ABC_transptr_permease_BtuC"/>
</dbReference>
<keyword evidence="3" id="KW-0813">Transport</keyword>
<evidence type="ECO:0000256" key="8">
    <source>
        <dbReference type="SAM" id="MobiDB-lite"/>
    </source>
</evidence>
<keyword evidence="6 9" id="KW-1133">Transmembrane helix</keyword>
<evidence type="ECO:0000256" key="9">
    <source>
        <dbReference type="SAM" id="Phobius"/>
    </source>
</evidence>
<accession>A0A7T0KDT6</accession>
<dbReference type="PANTHER" id="PTHR30472">
    <property type="entry name" value="FERRIC ENTEROBACTIN TRANSPORT SYSTEM PERMEASE PROTEIN"/>
    <property type="match status" value="1"/>
</dbReference>
<feature type="transmembrane region" description="Helical" evidence="9">
    <location>
        <begin position="177"/>
        <end position="195"/>
    </location>
</feature>
<keyword evidence="11" id="KW-1185">Reference proteome</keyword>
<evidence type="ECO:0000313" key="10">
    <source>
        <dbReference type="EMBL" id="QPK78742.1"/>
    </source>
</evidence>
<dbReference type="SUPFAM" id="SSF81345">
    <property type="entry name" value="ABC transporter involved in vitamin B12 uptake, BtuC"/>
    <property type="match status" value="1"/>
</dbReference>
<dbReference type="CDD" id="cd06550">
    <property type="entry name" value="TM_ABC_iron-siderophores_like"/>
    <property type="match status" value="1"/>
</dbReference>
<feature type="transmembrane region" description="Helical" evidence="9">
    <location>
        <begin position="271"/>
        <end position="292"/>
    </location>
</feature>
<keyword evidence="5 9" id="KW-0812">Transmembrane</keyword>
<dbReference type="RefSeq" id="WP_165009821.1">
    <property type="nucleotide sequence ID" value="NZ_CP064954.1"/>
</dbReference>
<keyword evidence="4" id="KW-1003">Cell membrane</keyword>
<evidence type="ECO:0000256" key="2">
    <source>
        <dbReference type="ARBA" id="ARBA00007935"/>
    </source>
</evidence>
<dbReference type="Gene3D" id="1.10.3470.10">
    <property type="entry name" value="ABC transporter involved in vitamin B12 uptake, BtuC"/>
    <property type="match status" value="1"/>
</dbReference>
<name>A0A7T0KDT6_9CORY</name>
<dbReference type="Pfam" id="PF01032">
    <property type="entry name" value="FecCD"/>
    <property type="match status" value="1"/>
</dbReference>
<dbReference type="AlphaFoldDB" id="A0A7T0KDT6"/>
<feature type="transmembrane region" description="Helical" evidence="9">
    <location>
        <begin position="146"/>
        <end position="165"/>
    </location>
</feature>
<sequence>MSTHTSTTSAAASTPAAAHPALATQLRQQRRVRARTYRWRLGALLVAVVAIWWLSLMAGQAWFSPAEVWSVLVGNPAPGTEFTIGDLRLPRATIAVAAGLAFGLAGNTFQTMLRNQLASPDIIGISAAASAAGVTGLVLFHFSQVAVSAMSLVASLVVAAVIYVLSLKSGFSGTRLILIGIGLSAVLQAWTQFVISQAPQWDLHAATRWLTGSLNTMSWERGAPLLVCIVVLAPVMVALNNRLAVLQLGDALAIGLGLHLTVVRANLIGCAVVLVAVATATAGPVSFVAFMAGPIASRVFSNTTALLLPSALVGALLMLVADLAGQYLFGTRYPVGVITGALGAPFLIYLLIRSRR</sequence>
<feature type="transmembrane region" description="Helical" evidence="9">
    <location>
        <begin position="299"/>
        <end position="321"/>
    </location>
</feature>
<dbReference type="GO" id="GO:0022857">
    <property type="term" value="F:transmembrane transporter activity"/>
    <property type="evidence" value="ECO:0007669"/>
    <property type="project" value="InterPro"/>
</dbReference>
<comment type="similarity">
    <text evidence="2">Belongs to the binding-protein-dependent transport system permease family. FecCD subfamily.</text>
</comment>
<feature type="transmembrane region" description="Helical" evidence="9">
    <location>
        <begin position="92"/>
        <end position="110"/>
    </location>
</feature>
<feature type="transmembrane region" description="Helical" evidence="9">
    <location>
        <begin position="41"/>
        <end position="63"/>
    </location>
</feature>
<evidence type="ECO:0000256" key="6">
    <source>
        <dbReference type="ARBA" id="ARBA00022989"/>
    </source>
</evidence>
<keyword evidence="7 9" id="KW-0472">Membrane</keyword>
<feature type="transmembrane region" description="Helical" evidence="9">
    <location>
        <begin position="246"/>
        <end position="265"/>
    </location>
</feature>